<dbReference type="GO" id="GO:0019171">
    <property type="term" value="F:(3R)-hydroxyacyl-[acyl-carrier-protein] dehydratase activity"/>
    <property type="evidence" value="ECO:0007669"/>
    <property type="project" value="TreeGrafter"/>
</dbReference>
<evidence type="ECO:0000259" key="2">
    <source>
        <dbReference type="Pfam" id="PF01575"/>
    </source>
</evidence>
<feature type="compositionally biased region" description="Basic residues" evidence="1">
    <location>
        <begin position="151"/>
        <end position="166"/>
    </location>
</feature>
<dbReference type="PANTHER" id="PTHR43437">
    <property type="entry name" value="HYDROXYACYL-THIOESTER DEHYDRATASE TYPE 2, MITOCHONDRIAL-RELATED"/>
    <property type="match status" value="1"/>
</dbReference>
<gene>
    <name evidence="3" type="ORF">LX24_00345</name>
</gene>
<dbReference type="InterPro" id="IPR002539">
    <property type="entry name" value="MaoC-like_dom"/>
</dbReference>
<dbReference type="AlphaFoldDB" id="A0A5S5A0P8"/>
<dbReference type="Pfam" id="PF01575">
    <property type="entry name" value="MaoC_dehydratas"/>
    <property type="match status" value="1"/>
</dbReference>
<dbReference type="EMBL" id="VNHM01000001">
    <property type="protein sequence ID" value="TYO98060.1"/>
    <property type="molecule type" value="Genomic_DNA"/>
</dbReference>
<reference evidence="3 4" key="1">
    <citation type="submission" date="2019-07" db="EMBL/GenBank/DDBJ databases">
        <title>Genomic Encyclopedia of Type Strains, Phase I: the one thousand microbial genomes (KMG-I) project.</title>
        <authorList>
            <person name="Kyrpides N."/>
        </authorList>
    </citation>
    <scope>NUCLEOTIDE SEQUENCE [LARGE SCALE GENOMIC DNA]</scope>
    <source>
        <strain evidence="3 4">DSM 6562</strain>
    </source>
</reference>
<accession>A0A5S5A0P8</accession>
<feature type="region of interest" description="Disordered" evidence="1">
    <location>
        <begin position="141"/>
        <end position="166"/>
    </location>
</feature>
<dbReference type="PANTHER" id="PTHR43437:SF3">
    <property type="entry name" value="HYDROXYACYL-THIOESTER DEHYDRATASE TYPE 2, MITOCHONDRIAL"/>
    <property type="match status" value="1"/>
</dbReference>
<dbReference type="GO" id="GO:0006633">
    <property type="term" value="P:fatty acid biosynthetic process"/>
    <property type="evidence" value="ECO:0007669"/>
    <property type="project" value="TreeGrafter"/>
</dbReference>
<protein>
    <submittedName>
        <fullName evidence="3">3-hydroxybutyryl-CoA dehydratase</fullName>
    </submittedName>
</protein>
<dbReference type="CDD" id="cd03449">
    <property type="entry name" value="R_hydratase"/>
    <property type="match status" value="1"/>
</dbReference>
<evidence type="ECO:0000313" key="4">
    <source>
        <dbReference type="Proteomes" id="UP000323166"/>
    </source>
</evidence>
<evidence type="ECO:0000313" key="3">
    <source>
        <dbReference type="EMBL" id="TYO98060.1"/>
    </source>
</evidence>
<feature type="domain" description="MaoC-like" evidence="2">
    <location>
        <begin position="19"/>
        <end position="112"/>
    </location>
</feature>
<name>A0A5S5A0P8_9FIRM</name>
<sequence>MRFFPSWQDMKVGDSVTFYRTFTEGDVANFIGITGDFNPIHLDPGIARLCGFKGRVLPGLLTGSMLTHAGGTLLPEPYPAAKMSFSFLAPVYIGETVCAKVTVTEKDEQRNKLTLHLTCTNQENEVVLEAEVSGKIMPVMTKEKPGTTRGGNHHPKRHAPPMRSPK</sequence>
<evidence type="ECO:0000256" key="1">
    <source>
        <dbReference type="SAM" id="MobiDB-lite"/>
    </source>
</evidence>
<dbReference type="Gene3D" id="3.10.129.10">
    <property type="entry name" value="Hotdog Thioesterase"/>
    <property type="match status" value="1"/>
</dbReference>
<organism evidence="3 4">
    <name type="scientific">Desulfallas thermosapovorans DSM 6562</name>
    <dbReference type="NCBI Taxonomy" id="1121431"/>
    <lineage>
        <taxon>Bacteria</taxon>
        <taxon>Bacillati</taxon>
        <taxon>Bacillota</taxon>
        <taxon>Clostridia</taxon>
        <taxon>Eubacteriales</taxon>
        <taxon>Desulfallaceae</taxon>
        <taxon>Desulfallas</taxon>
    </lineage>
</organism>
<keyword evidence="4" id="KW-1185">Reference proteome</keyword>
<dbReference type="InterPro" id="IPR029069">
    <property type="entry name" value="HotDog_dom_sf"/>
</dbReference>
<dbReference type="SUPFAM" id="SSF54637">
    <property type="entry name" value="Thioesterase/thiol ester dehydrase-isomerase"/>
    <property type="match status" value="1"/>
</dbReference>
<proteinExistence type="predicted"/>
<dbReference type="Proteomes" id="UP000323166">
    <property type="component" value="Unassembled WGS sequence"/>
</dbReference>
<comment type="caution">
    <text evidence="3">The sequence shown here is derived from an EMBL/GenBank/DDBJ whole genome shotgun (WGS) entry which is preliminary data.</text>
</comment>
<dbReference type="RefSeq" id="WP_166510399.1">
    <property type="nucleotide sequence ID" value="NZ_VNHM01000001.1"/>
</dbReference>
<dbReference type="InterPro" id="IPR050965">
    <property type="entry name" value="UPF0336/Enoyl-CoA_hydratase"/>
</dbReference>